<dbReference type="InterPro" id="IPR029063">
    <property type="entry name" value="SAM-dependent_MTases_sf"/>
</dbReference>
<dbReference type="RefSeq" id="WP_252471575.1">
    <property type="nucleotide sequence ID" value="NZ_JAMHFY010000022.1"/>
</dbReference>
<dbReference type="PANTHER" id="PTHR43861">
    <property type="entry name" value="TRANS-ACONITATE 2-METHYLTRANSFERASE-RELATED"/>
    <property type="match status" value="1"/>
</dbReference>
<keyword evidence="3" id="KW-0489">Methyltransferase</keyword>
<gene>
    <name evidence="3" type="ORF">M8H41_21860</name>
</gene>
<dbReference type="SUPFAM" id="SSF53335">
    <property type="entry name" value="S-adenosyl-L-methionine-dependent methyltransferases"/>
    <property type="match status" value="1"/>
</dbReference>
<protein>
    <submittedName>
        <fullName evidence="3">Methyltransferase domain-containing protein</fullName>
    </submittedName>
</protein>
<feature type="domain" description="Methyltransferase" evidence="2">
    <location>
        <begin position="45"/>
        <end position="139"/>
    </location>
</feature>
<dbReference type="GO" id="GO:0032259">
    <property type="term" value="P:methylation"/>
    <property type="evidence" value="ECO:0007669"/>
    <property type="project" value="UniProtKB-KW"/>
</dbReference>
<dbReference type="CDD" id="cd02440">
    <property type="entry name" value="AdoMet_MTases"/>
    <property type="match status" value="1"/>
</dbReference>
<dbReference type="InterPro" id="IPR041698">
    <property type="entry name" value="Methyltransf_25"/>
</dbReference>
<sequence>MDKTLKTIETYDKHADSYQSKFMDFESYKSKLKGFCDILLPGAKILDVGCGPGNAAKLLIESNKDFEILGIDLSAEMINRARANVVSLKVNFLVGDIRDLNLNDEVYDAVILSFCLPHLLNEEAEKLVNDISSVLSRDGFLYLSCMEGVKSGFETTSFSPDDYIFFNYYSEDFIRKTLGKNNLRILQLHRDLYPESDGNCTTDMFIYAQKLGEDSAQ</sequence>
<evidence type="ECO:0000313" key="4">
    <source>
        <dbReference type="Proteomes" id="UP001176021"/>
    </source>
</evidence>
<name>A0ABT8QVU1_9FIRM</name>
<dbReference type="Proteomes" id="UP001176021">
    <property type="component" value="Unassembled WGS sequence"/>
</dbReference>
<keyword evidence="1" id="KW-0808">Transferase</keyword>
<dbReference type="Pfam" id="PF13649">
    <property type="entry name" value="Methyltransf_25"/>
    <property type="match status" value="1"/>
</dbReference>
<evidence type="ECO:0000259" key="2">
    <source>
        <dbReference type="Pfam" id="PF13649"/>
    </source>
</evidence>
<keyword evidence="4" id="KW-1185">Reference proteome</keyword>
<reference evidence="3" key="1">
    <citation type="submission" date="2022-05" db="EMBL/GenBank/DDBJ databases">
        <title>Expanded diversity of anoxic marine methylotrophy in a Black Sea sulfate reducing microorganism.</title>
        <authorList>
            <person name="Fischer P.Q."/>
            <person name="Stams A.J.M."/>
            <person name="Villanueva L."/>
            <person name="Sousa D.Z."/>
        </authorList>
    </citation>
    <scope>NUCLEOTIDE SEQUENCE</scope>
    <source>
        <strain evidence="3">P130</strain>
    </source>
</reference>
<organism evidence="3 4">
    <name type="scientific">Desulfosporosinus nitroreducens</name>
    <dbReference type="NCBI Taxonomy" id="2018668"/>
    <lineage>
        <taxon>Bacteria</taxon>
        <taxon>Bacillati</taxon>
        <taxon>Bacillota</taxon>
        <taxon>Clostridia</taxon>
        <taxon>Eubacteriales</taxon>
        <taxon>Desulfitobacteriaceae</taxon>
        <taxon>Desulfosporosinus</taxon>
    </lineage>
</organism>
<evidence type="ECO:0000256" key="1">
    <source>
        <dbReference type="ARBA" id="ARBA00022679"/>
    </source>
</evidence>
<comment type="caution">
    <text evidence="3">The sequence shown here is derived from an EMBL/GenBank/DDBJ whole genome shotgun (WGS) entry which is preliminary data.</text>
</comment>
<accession>A0ABT8QVU1</accession>
<dbReference type="GO" id="GO:0008168">
    <property type="term" value="F:methyltransferase activity"/>
    <property type="evidence" value="ECO:0007669"/>
    <property type="project" value="UniProtKB-KW"/>
</dbReference>
<proteinExistence type="predicted"/>
<dbReference type="EMBL" id="JAMJEV010000026">
    <property type="protein sequence ID" value="MDO0825462.1"/>
    <property type="molecule type" value="Genomic_DNA"/>
</dbReference>
<evidence type="ECO:0000313" key="3">
    <source>
        <dbReference type="EMBL" id="MDO0825462.1"/>
    </source>
</evidence>
<dbReference type="Gene3D" id="3.40.50.150">
    <property type="entry name" value="Vaccinia Virus protein VP39"/>
    <property type="match status" value="1"/>
</dbReference>